<accession>A0AAV5JVP4</accession>
<feature type="region of interest" description="Disordered" evidence="1">
    <location>
        <begin position="241"/>
        <end position="304"/>
    </location>
</feature>
<feature type="compositionally biased region" description="Polar residues" evidence="1">
    <location>
        <begin position="293"/>
        <end position="304"/>
    </location>
</feature>
<gene>
    <name evidence="2" type="ORF">SLEP1_g26223</name>
</gene>
<feature type="compositionally biased region" description="Basic and acidic residues" evidence="1">
    <location>
        <begin position="40"/>
        <end position="49"/>
    </location>
</feature>
<evidence type="ECO:0000313" key="3">
    <source>
        <dbReference type="Proteomes" id="UP001054252"/>
    </source>
</evidence>
<dbReference type="EMBL" id="BPVZ01000043">
    <property type="protein sequence ID" value="GKV15427.1"/>
    <property type="molecule type" value="Genomic_DNA"/>
</dbReference>
<feature type="region of interest" description="Disordered" evidence="1">
    <location>
        <begin position="491"/>
        <end position="510"/>
    </location>
</feature>
<protein>
    <submittedName>
        <fullName evidence="2">Uncharacterized protein</fullName>
    </submittedName>
</protein>
<reference evidence="2 3" key="1">
    <citation type="journal article" date="2021" name="Commun. Biol.">
        <title>The genome of Shorea leprosula (Dipterocarpaceae) highlights the ecological relevance of drought in aseasonal tropical rainforests.</title>
        <authorList>
            <person name="Ng K.K.S."/>
            <person name="Kobayashi M.J."/>
            <person name="Fawcett J.A."/>
            <person name="Hatakeyama M."/>
            <person name="Paape T."/>
            <person name="Ng C.H."/>
            <person name="Ang C.C."/>
            <person name="Tnah L.H."/>
            <person name="Lee C.T."/>
            <person name="Nishiyama T."/>
            <person name="Sese J."/>
            <person name="O'Brien M.J."/>
            <person name="Copetti D."/>
            <person name="Mohd Noor M.I."/>
            <person name="Ong R.C."/>
            <person name="Putra M."/>
            <person name="Sireger I.Z."/>
            <person name="Indrioko S."/>
            <person name="Kosugi Y."/>
            <person name="Izuno A."/>
            <person name="Isagi Y."/>
            <person name="Lee S.L."/>
            <person name="Shimizu K.K."/>
        </authorList>
    </citation>
    <scope>NUCLEOTIDE SEQUENCE [LARGE SCALE GENOMIC DNA]</scope>
    <source>
        <strain evidence="2">214</strain>
    </source>
</reference>
<feature type="region of interest" description="Disordered" evidence="1">
    <location>
        <begin position="456"/>
        <end position="477"/>
    </location>
</feature>
<dbReference type="Proteomes" id="UP001054252">
    <property type="component" value="Unassembled WGS sequence"/>
</dbReference>
<feature type="region of interest" description="Disordered" evidence="1">
    <location>
        <begin position="1"/>
        <end position="49"/>
    </location>
</feature>
<name>A0AAV5JVP4_9ROSI</name>
<proteinExistence type="predicted"/>
<sequence length="536" mass="59231">MIVSPELHDLPRTITPESNSSSSAGGGSGDHRSSTSNDSSTKETPRWESKVISGRLDNLRKAPKTLPAGFRFRAALHHKVVDGPATVKWYKKLEEMVRQYQIPRTILIRARTQNEQACTVSRTGWVPVYVDYFDAEVGNANKGGGLQVALPVPSMPFHQLNKIERMNNKLAARISEWYTPNAYMNYPQLSLGDVDLKNRVLDLVKARGLVDLEALVTPEQLVLLGFVDVANLHAEGEMSSILERQRQQAQSSRNRGAGSGSQRQTWFDERPLTAPGRSSSHRSSSYQDIVPSKNLTLRPQPTSAAVTWSANMPPASAREVAEPAPAPSSVSRPRIAYPEGFNYVRIGYQVAMVNELREELEKAQAKKESGSQAAKEEASCAEDRAKKAESDREKAFHELNSLKDMVVEANQHVARVEASLEQSKRHHQHAICFARAQGAEWLVGADIWPSSRGRRWTNKERASPLQLTPRGEDTEGLPSFDAWVVEPQEVPAEPSNIPPASQPAAAPTLSPLDWSSPARFIAARTDVSIFVNLTND</sequence>
<evidence type="ECO:0000313" key="2">
    <source>
        <dbReference type="EMBL" id="GKV15427.1"/>
    </source>
</evidence>
<feature type="region of interest" description="Disordered" evidence="1">
    <location>
        <begin position="364"/>
        <end position="391"/>
    </location>
</feature>
<feature type="compositionally biased region" description="Basic and acidic residues" evidence="1">
    <location>
        <begin position="1"/>
        <end position="11"/>
    </location>
</feature>
<keyword evidence="3" id="KW-1185">Reference proteome</keyword>
<organism evidence="2 3">
    <name type="scientific">Rubroshorea leprosula</name>
    <dbReference type="NCBI Taxonomy" id="152421"/>
    <lineage>
        <taxon>Eukaryota</taxon>
        <taxon>Viridiplantae</taxon>
        <taxon>Streptophyta</taxon>
        <taxon>Embryophyta</taxon>
        <taxon>Tracheophyta</taxon>
        <taxon>Spermatophyta</taxon>
        <taxon>Magnoliopsida</taxon>
        <taxon>eudicotyledons</taxon>
        <taxon>Gunneridae</taxon>
        <taxon>Pentapetalae</taxon>
        <taxon>rosids</taxon>
        <taxon>malvids</taxon>
        <taxon>Malvales</taxon>
        <taxon>Dipterocarpaceae</taxon>
        <taxon>Rubroshorea</taxon>
    </lineage>
</organism>
<dbReference type="AlphaFoldDB" id="A0AAV5JVP4"/>
<evidence type="ECO:0000256" key="1">
    <source>
        <dbReference type="SAM" id="MobiDB-lite"/>
    </source>
</evidence>
<comment type="caution">
    <text evidence="2">The sequence shown here is derived from an EMBL/GenBank/DDBJ whole genome shotgun (WGS) entry which is preliminary data.</text>
</comment>